<sequence>MKLLKYLGIFLILIVVVLYGLLFTGFGNNLVKPYIEKTVKDKSGFDLKLTKFDLNFKSLDISAIVNGEINADVRGKYSLFSQSFDLDYSVDVQNLNSFKIKLDEPMGLNGKIRGKVKDFDVNGVGKMLDSDVRFLAVLKDLKPFDVDLDAKGLNVQKAMKIANQPAFLTGKINAVANIQNGFGEANITSNNLAINKDGLKDKNITIPNNIALNLNSDITLKDNIITASSNLNSKLANIEAKETKFNLDNKNLESDFSLDILDLANLEPFTKQKLNGNLKVDGFTKVVDNKPEFVKFNLVGFGGEVNANLQNKILDAKINSIKIAELMGVASMPKAVSGVINGEIKINDVYDFNNIQGSAILNVIDGKINPVELKKMANLDFPQNNNFEITSKTLIENGIVDSVSNLTSNLFKIDNLKAIYNLKEKDLKADFKASIDDLSKLKEFTKQTLKGNLKASGDVSMKNNALKGLNLNVNTLGGEIKASSNGSNLNADVNNLKLNDIFALIGQNPLASGDLKAKINLSSIDIKNLNGTANINLSNSILNDKELSKMLNKEFPKNIKLNANSDINIANSIANFNAVINSDLANLKKLNGSFDINKNSLNANYEAFVNDLSKLAFISGKKMIGSVSLNGEIKKDAKNLVATANSDLFDGKFKANLTNENLKATFDKFKIEKLTHMLDFGEFYEGIGDLVFNYNTLAQKGDFNVDINESRLTPSKLTTAISIATQKDITKEIFNDSYVKGVINQGLVEFKSQMKAPKMDLNVTKGTLDTKTSKINIPVLINIEKTDIAADVTGTTKDPKVNVSSKYLEQKLEKVLDKGLDKLLGGKKNNVKDDNSSLNNDENSEEDSLKDGVKNLLKGFF</sequence>
<dbReference type="RefSeq" id="WP_269484701.1">
    <property type="nucleotide sequence ID" value="NZ_JAPXGO010000003.1"/>
</dbReference>
<proteinExistence type="predicted"/>
<keyword evidence="2" id="KW-0472">Membrane</keyword>
<evidence type="ECO:0008006" key="5">
    <source>
        <dbReference type="Google" id="ProtNLM"/>
    </source>
</evidence>
<accession>A0A9Q4KKZ7</accession>
<keyword evidence="2" id="KW-1133">Transmembrane helix</keyword>
<evidence type="ECO:0000313" key="4">
    <source>
        <dbReference type="Proteomes" id="UP001075225"/>
    </source>
</evidence>
<dbReference type="AlphaFoldDB" id="A0A9Q4KKZ7"/>
<name>A0A9Q4KKZ7_9BACT</name>
<gene>
    <name evidence="3" type="ORF">O6B32_05275</name>
</gene>
<dbReference type="Proteomes" id="UP001075225">
    <property type="component" value="Unassembled WGS sequence"/>
</dbReference>
<protein>
    <recommendedName>
        <fullName evidence="5">Periplasmic protein</fullName>
    </recommendedName>
</protein>
<dbReference type="EMBL" id="JAPXGO010000003">
    <property type="protein sequence ID" value="MCZ6159887.1"/>
    <property type="molecule type" value="Genomic_DNA"/>
</dbReference>
<evidence type="ECO:0000313" key="3">
    <source>
        <dbReference type="EMBL" id="MCZ6159887.1"/>
    </source>
</evidence>
<feature type="region of interest" description="Disordered" evidence="1">
    <location>
        <begin position="827"/>
        <end position="849"/>
    </location>
</feature>
<keyword evidence="2" id="KW-0812">Transmembrane</keyword>
<evidence type="ECO:0000256" key="2">
    <source>
        <dbReference type="SAM" id="Phobius"/>
    </source>
</evidence>
<organism evidence="3 4">
    <name type="scientific">Campylobacter ureolyticus</name>
    <dbReference type="NCBI Taxonomy" id="827"/>
    <lineage>
        <taxon>Bacteria</taxon>
        <taxon>Pseudomonadati</taxon>
        <taxon>Campylobacterota</taxon>
        <taxon>Epsilonproteobacteria</taxon>
        <taxon>Campylobacterales</taxon>
        <taxon>Campylobacteraceae</taxon>
        <taxon>Campylobacter</taxon>
    </lineage>
</organism>
<comment type="caution">
    <text evidence="3">The sequence shown here is derived from an EMBL/GenBank/DDBJ whole genome shotgun (WGS) entry which is preliminary data.</text>
</comment>
<evidence type="ECO:0000256" key="1">
    <source>
        <dbReference type="SAM" id="MobiDB-lite"/>
    </source>
</evidence>
<reference evidence="3" key="1">
    <citation type="submission" date="2022-12" db="EMBL/GenBank/DDBJ databases">
        <title>Species Delineation and Comparative Genomics within the Campylobacter ureolyticus Complex.</title>
        <authorList>
            <person name="Maki J."/>
            <person name="Howard M."/>
            <person name="Connelly S."/>
            <person name="Hardy D.J."/>
            <person name="Cameron A."/>
        </authorList>
    </citation>
    <scope>NUCLEOTIDE SEQUENCE</scope>
    <source>
        <strain evidence="3">URMC_787</strain>
    </source>
</reference>
<feature type="transmembrane region" description="Helical" evidence="2">
    <location>
        <begin position="7"/>
        <end position="27"/>
    </location>
</feature>